<evidence type="ECO:0000313" key="1">
    <source>
        <dbReference type="EMBL" id="CAF1107785.1"/>
    </source>
</evidence>
<gene>
    <name evidence="1" type="ORF">RFH988_LOCUS19668</name>
</gene>
<name>A0A814PLV2_9BILA</name>
<dbReference type="Proteomes" id="UP000663882">
    <property type="component" value="Unassembled WGS sequence"/>
</dbReference>
<organism evidence="1 2">
    <name type="scientific">Rotaria sordida</name>
    <dbReference type="NCBI Taxonomy" id="392033"/>
    <lineage>
        <taxon>Eukaryota</taxon>
        <taxon>Metazoa</taxon>
        <taxon>Spiralia</taxon>
        <taxon>Gnathifera</taxon>
        <taxon>Rotifera</taxon>
        <taxon>Eurotatoria</taxon>
        <taxon>Bdelloidea</taxon>
        <taxon>Philodinida</taxon>
        <taxon>Philodinidae</taxon>
        <taxon>Rotaria</taxon>
    </lineage>
</organism>
<proteinExistence type="predicted"/>
<dbReference type="EMBL" id="CAJNOO010001166">
    <property type="protein sequence ID" value="CAF1107785.1"/>
    <property type="molecule type" value="Genomic_DNA"/>
</dbReference>
<protein>
    <submittedName>
        <fullName evidence="1">Uncharacterized protein</fullName>
    </submittedName>
</protein>
<dbReference type="AlphaFoldDB" id="A0A814PLV2"/>
<evidence type="ECO:0000313" key="2">
    <source>
        <dbReference type="Proteomes" id="UP000663882"/>
    </source>
</evidence>
<sequence length="247" mass="28513">MRKIGFVYKRTSKVIVPFDIPAFMVVRTRYFAVLDELDTSGTKIFWHDETWANKNEEGHFVWTDKETGVDQMRGKRLPISTLLNESRFHKEIIDIFECDNNHILLTILADPHNIPYYPPLSVTTVGKVSHKYHHSMTKDMRSHSVIRVTARSPKNNIHPTKIQSANPRDILFPMSTISAARYHQDKSQAVVIGEEEGKKEYMRDASPQIKSAKQIVSQHFGKPINNRTHANNATKFHQYSKSSIQVR</sequence>
<comment type="caution">
    <text evidence="1">The sequence shown here is derived from an EMBL/GenBank/DDBJ whole genome shotgun (WGS) entry which is preliminary data.</text>
</comment>
<accession>A0A814PLV2</accession>
<reference evidence="1" key="1">
    <citation type="submission" date="2021-02" db="EMBL/GenBank/DDBJ databases">
        <authorList>
            <person name="Nowell W R."/>
        </authorList>
    </citation>
    <scope>NUCLEOTIDE SEQUENCE</scope>
</reference>